<proteinExistence type="predicted"/>
<dbReference type="AlphaFoldDB" id="A0A5N6QEX0"/>
<reference evidence="2 3" key="1">
    <citation type="submission" date="2019-06" db="EMBL/GenBank/DDBJ databases">
        <title>A chromosomal-level reference genome of Carpinus fangiana (Coryloideae, Betulaceae).</title>
        <authorList>
            <person name="Yang X."/>
            <person name="Wang Z."/>
            <person name="Zhang L."/>
            <person name="Hao G."/>
            <person name="Liu J."/>
            <person name="Yang Y."/>
        </authorList>
    </citation>
    <scope>NUCLEOTIDE SEQUENCE [LARGE SCALE GENOMIC DNA]</scope>
    <source>
        <strain evidence="2">Cfa_2016G</strain>
        <tissue evidence="2">Leaf</tissue>
    </source>
</reference>
<evidence type="ECO:0000256" key="1">
    <source>
        <dbReference type="SAM" id="MobiDB-lite"/>
    </source>
</evidence>
<feature type="region of interest" description="Disordered" evidence="1">
    <location>
        <begin position="1"/>
        <end position="24"/>
    </location>
</feature>
<keyword evidence="3" id="KW-1185">Reference proteome</keyword>
<protein>
    <submittedName>
        <fullName evidence="2">Uncharacterized protein</fullName>
    </submittedName>
</protein>
<dbReference type="EMBL" id="CM017321">
    <property type="protein sequence ID" value="KAE7997727.1"/>
    <property type="molecule type" value="Genomic_DNA"/>
</dbReference>
<organism evidence="2 3">
    <name type="scientific">Carpinus fangiana</name>
    <dbReference type="NCBI Taxonomy" id="176857"/>
    <lineage>
        <taxon>Eukaryota</taxon>
        <taxon>Viridiplantae</taxon>
        <taxon>Streptophyta</taxon>
        <taxon>Embryophyta</taxon>
        <taxon>Tracheophyta</taxon>
        <taxon>Spermatophyta</taxon>
        <taxon>Magnoliopsida</taxon>
        <taxon>eudicotyledons</taxon>
        <taxon>Gunneridae</taxon>
        <taxon>Pentapetalae</taxon>
        <taxon>rosids</taxon>
        <taxon>fabids</taxon>
        <taxon>Fagales</taxon>
        <taxon>Betulaceae</taxon>
        <taxon>Carpinus</taxon>
    </lineage>
</organism>
<accession>A0A5N6QEX0</accession>
<sequence length="81" mass="8770">MLATRGQTSGAKHPASSSTSQPETTNAYTWVTSFDATFTQAGPVVGTMQGEGVRAPEASNSQISYLTFQLELERSRIRELM</sequence>
<evidence type="ECO:0000313" key="3">
    <source>
        <dbReference type="Proteomes" id="UP000327013"/>
    </source>
</evidence>
<evidence type="ECO:0000313" key="2">
    <source>
        <dbReference type="EMBL" id="KAE7997727.1"/>
    </source>
</evidence>
<gene>
    <name evidence="2" type="ORF">FH972_002333</name>
</gene>
<name>A0A5N6QEX0_9ROSI</name>
<dbReference type="Proteomes" id="UP000327013">
    <property type="component" value="Chromosome 1"/>
</dbReference>